<evidence type="ECO:0000256" key="1">
    <source>
        <dbReference type="ARBA" id="ARBA00003456"/>
    </source>
</evidence>
<keyword evidence="8 10" id="KW-0139">CF(1)</keyword>
<comment type="function">
    <text evidence="1 10">Produces ATP from ADP in the presence of a proton gradient across the membrane. The gamma chain is believed to be important in regulating ATPase activity and the flow of protons through the CF(0) complex.</text>
</comment>
<dbReference type="PROSITE" id="PS00153">
    <property type="entry name" value="ATPASE_GAMMA"/>
    <property type="match status" value="1"/>
</dbReference>
<gene>
    <name evidence="10" type="primary">atpG</name>
    <name evidence="11" type="ORF">SAMN02745191_0445</name>
</gene>
<dbReference type="PANTHER" id="PTHR11693">
    <property type="entry name" value="ATP SYNTHASE GAMMA CHAIN"/>
    <property type="match status" value="1"/>
</dbReference>
<accession>A0A1T4KAN7</accession>
<evidence type="ECO:0000256" key="5">
    <source>
        <dbReference type="ARBA" id="ARBA00022781"/>
    </source>
</evidence>
<dbReference type="SUPFAM" id="SSF52943">
    <property type="entry name" value="ATP synthase (F1-ATPase), gamma subunit"/>
    <property type="match status" value="1"/>
</dbReference>
<dbReference type="InterPro" id="IPR000131">
    <property type="entry name" value="ATP_synth_F1_gsu"/>
</dbReference>
<dbReference type="EMBL" id="FUWY01000001">
    <property type="protein sequence ID" value="SJZ39504.1"/>
    <property type="molecule type" value="Genomic_DNA"/>
</dbReference>
<evidence type="ECO:0000256" key="8">
    <source>
        <dbReference type="ARBA" id="ARBA00023196"/>
    </source>
</evidence>
<dbReference type="Pfam" id="PF00231">
    <property type="entry name" value="ATP-synt"/>
    <property type="match status" value="1"/>
</dbReference>
<sequence>MALGKQALKQRIRSINATKKITSAMELIANSKLQKQRNLMEKNREYANVLKKTVGEILANNQGLDNQFLQEKKSDKRCTFIFCSDLGLCGGYNSNMMRLAQEVLNPDDPVFLIGTKQIHWMELRKFNVINEYISSDNITFVELKDLVDQAIEMFKKDEVSGIQILYTEFVNTVTFNPVMETLLPYFAKKEDLKKEVSTVATDFEPSPNEILNSLIPMMLENVVYSIWMQTKTAEQGSRRLAMENATDNATELNDKFVLAYNQARQAAITQEITEIVAGADAL</sequence>
<evidence type="ECO:0000256" key="7">
    <source>
        <dbReference type="ARBA" id="ARBA00023136"/>
    </source>
</evidence>
<dbReference type="AlphaFoldDB" id="A0A1T4KAN7"/>
<dbReference type="PANTHER" id="PTHR11693:SF22">
    <property type="entry name" value="ATP SYNTHASE SUBUNIT GAMMA, MITOCHONDRIAL"/>
    <property type="match status" value="1"/>
</dbReference>
<protein>
    <recommendedName>
        <fullName evidence="10">ATP synthase gamma chain</fullName>
    </recommendedName>
    <alternativeName>
        <fullName evidence="10">ATP synthase F1 sector gamma subunit</fullName>
    </alternativeName>
    <alternativeName>
        <fullName evidence="10">F-ATPase gamma subunit</fullName>
    </alternativeName>
</protein>
<keyword evidence="7 10" id="KW-0472">Membrane</keyword>
<evidence type="ECO:0000256" key="2">
    <source>
        <dbReference type="ARBA" id="ARBA00004170"/>
    </source>
</evidence>
<dbReference type="PRINTS" id="PR00126">
    <property type="entry name" value="ATPASEGAMMA"/>
</dbReference>
<keyword evidence="12" id="KW-1185">Reference proteome</keyword>
<dbReference type="CDD" id="cd12151">
    <property type="entry name" value="F1-ATPase_gamma"/>
    <property type="match status" value="1"/>
</dbReference>
<comment type="subunit">
    <text evidence="10">F-type ATPases have 2 components, CF(1) - the catalytic core - and CF(0) - the membrane proton channel. CF(1) has five subunits: alpha(3), beta(3), gamma(1), delta(1), epsilon(1). CF(0) has three main subunits: a, b and c.</text>
</comment>
<evidence type="ECO:0000313" key="12">
    <source>
        <dbReference type="Proteomes" id="UP000243297"/>
    </source>
</evidence>
<dbReference type="NCBIfam" id="TIGR01146">
    <property type="entry name" value="ATPsyn_F1gamma"/>
    <property type="match status" value="1"/>
</dbReference>
<dbReference type="STRING" id="118967.SAMN02745191_0445"/>
<keyword evidence="6 10" id="KW-0406">Ion transport</keyword>
<name>A0A1T4KAN7_9FIRM</name>
<keyword evidence="5 10" id="KW-0375">Hydrogen ion transport</keyword>
<dbReference type="Gene3D" id="1.10.287.80">
    <property type="entry name" value="ATP synthase, gamma subunit, helix hairpin domain"/>
    <property type="match status" value="1"/>
</dbReference>
<keyword evidence="9 10" id="KW-0066">ATP synthesis</keyword>
<evidence type="ECO:0000256" key="3">
    <source>
        <dbReference type="ARBA" id="ARBA00007681"/>
    </source>
</evidence>
<dbReference type="Gene3D" id="3.40.1380.10">
    <property type="match status" value="1"/>
</dbReference>
<dbReference type="GO" id="GO:0005886">
    <property type="term" value="C:plasma membrane"/>
    <property type="evidence" value="ECO:0007669"/>
    <property type="project" value="UniProtKB-SubCell"/>
</dbReference>
<evidence type="ECO:0000256" key="9">
    <source>
        <dbReference type="ARBA" id="ARBA00023310"/>
    </source>
</evidence>
<reference evidence="12" key="1">
    <citation type="submission" date="2017-02" db="EMBL/GenBank/DDBJ databases">
        <authorList>
            <person name="Varghese N."/>
            <person name="Submissions S."/>
        </authorList>
    </citation>
    <scope>NUCLEOTIDE SEQUENCE [LARGE SCALE GENOMIC DNA]</scope>
    <source>
        <strain evidence="12">ATCC 25662</strain>
    </source>
</reference>
<dbReference type="RefSeq" id="WP_078710883.1">
    <property type="nucleotide sequence ID" value="NZ_FUWY01000001.1"/>
</dbReference>
<dbReference type="OrthoDB" id="9812769at2"/>
<dbReference type="InterPro" id="IPR023632">
    <property type="entry name" value="ATP_synth_F1_gsu_CS"/>
</dbReference>
<dbReference type="GO" id="GO:0005524">
    <property type="term" value="F:ATP binding"/>
    <property type="evidence" value="ECO:0007669"/>
    <property type="project" value="UniProtKB-UniRule"/>
</dbReference>
<dbReference type="Proteomes" id="UP000243297">
    <property type="component" value="Unassembled WGS sequence"/>
</dbReference>
<dbReference type="HAMAP" id="MF_00815">
    <property type="entry name" value="ATP_synth_gamma_bact"/>
    <property type="match status" value="1"/>
</dbReference>
<comment type="subcellular location">
    <subcellularLocation>
        <location evidence="10">Cell membrane</location>
        <topology evidence="10">Peripheral membrane protein</topology>
    </subcellularLocation>
    <subcellularLocation>
        <location evidence="2">Membrane</location>
        <topology evidence="2">Peripheral membrane protein</topology>
    </subcellularLocation>
</comment>
<evidence type="ECO:0000256" key="4">
    <source>
        <dbReference type="ARBA" id="ARBA00022448"/>
    </source>
</evidence>
<evidence type="ECO:0000256" key="6">
    <source>
        <dbReference type="ARBA" id="ARBA00023065"/>
    </source>
</evidence>
<comment type="similarity">
    <text evidence="3 10">Belongs to the ATPase gamma chain family.</text>
</comment>
<evidence type="ECO:0000313" key="11">
    <source>
        <dbReference type="EMBL" id="SJZ39504.1"/>
    </source>
</evidence>
<dbReference type="GO" id="GO:0042777">
    <property type="term" value="P:proton motive force-driven plasma membrane ATP synthesis"/>
    <property type="evidence" value="ECO:0007669"/>
    <property type="project" value="UniProtKB-UniRule"/>
</dbReference>
<proteinExistence type="inferred from homology"/>
<evidence type="ECO:0000256" key="10">
    <source>
        <dbReference type="HAMAP-Rule" id="MF_00815"/>
    </source>
</evidence>
<dbReference type="InterPro" id="IPR035968">
    <property type="entry name" value="ATP_synth_F1_ATPase_gsu"/>
</dbReference>
<organism evidence="11 12">
    <name type="scientific">Anaerorhabdus furcosa</name>
    <dbReference type="NCBI Taxonomy" id="118967"/>
    <lineage>
        <taxon>Bacteria</taxon>
        <taxon>Bacillati</taxon>
        <taxon>Bacillota</taxon>
        <taxon>Erysipelotrichia</taxon>
        <taxon>Erysipelotrichales</taxon>
        <taxon>Erysipelotrichaceae</taxon>
        <taxon>Anaerorhabdus</taxon>
    </lineage>
</organism>
<dbReference type="GO" id="GO:0046933">
    <property type="term" value="F:proton-transporting ATP synthase activity, rotational mechanism"/>
    <property type="evidence" value="ECO:0007669"/>
    <property type="project" value="UniProtKB-UniRule"/>
</dbReference>
<keyword evidence="10" id="KW-1003">Cell membrane</keyword>
<dbReference type="GO" id="GO:0045259">
    <property type="term" value="C:proton-transporting ATP synthase complex"/>
    <property type="evidence" value="ECO:0007669"/>
    <property type="project" value="UniProtKB-KW"/>
</dbReference>
<keyword evidence="4 10" id="KW-0813">Transport</keyword>